<reference evidence="1 2" key="2">
    <citation type="journal article" date="2017" name="Nature">
        <title>The Apostasia genome and the evolution of orchids.</title>
        <authorList>
            <person name="Zhang G.Q."/>
            <person name="Liu K.W."/>
            <person name="Li Z."/>
            <person name="Lohaus R."/>
            <person name="Hsiao Y.Y."/>
            <person name="Niu S.C."/>
            <person name="Wang J.Y."/>
            <person name="Lin Y.C."/>
            <person name="Xu Q."/>
            <person name="Chen L.J."/>
            <person name="Yoshida K."/>
            <person name="Fujiwara S."/>
            <person name="Wang Z.W."/>
            <person name="Zhang Y.Q."/>
            <person name="Mitsuda N."/>
            <person name="Wang M."/>
            <person name="Liu G.H."/>
            <person name="Pecoraro L."/>
            <person name="Huang H.X."/>
            <person name="Xiao X.J."/>
            <person name="Lin M."/>
            <person name="Wu X.Y."/>
            <person name="Wu W.L."/>
            <person name="Chen Y.Y."/>
            <person name="Chang S.B."/>
            <person name="Sakamoto S."/>
            <person name="Ohme-Takagi M."/>
            <person name="Yagi M."/>
            <person name="Zeng S.J."/>
            <person name="Shen C.Y."/>
            <person name="Yeh C.M."/>
            <person name="Luo Y.B."/>
            <person name="Tsai W.C."/>
            <person name="Van de Peer Y."/>
            <person name="Liu Z.J."/>
        </authorList>
    </citation>
    <scope>NUCLEOTIDE SEQUENCE [LARGE SCALE GENOMIC DNA]</scope>
    <source>
        <tissue evidence="1">The whole plant</tissue>
    </source>
</reference>
<keyword evidence="2" id="KW-1185">Reference proteome</keyword>
<dbReference type="EMBL" id="KZ503248">
    <property type="protein sequence ID" value="PKU66772.1"/>
    <property type="molecule type" value="Genomic_DNA"/>
</dbReference>
<evidence type="ECO:0000313" key="2">
    <source>
        <dbReference type="Proteomes" id="UP000233837"/>
    </source>
</evidence>
<organism evidence="1 2">
    <name type="scientific">Dendrobium catenatum</name>
    <dbReference type="NCBI Taxonomy" id="906689"/>
    <lineage>
        <taxon>Eukaryota</taxon>
        <taxon>Viridiplantae</taxon>
        <taxon>Streptophyta</taxon>
        <taxon>Embryophyta</taxon>
        <taxon>Tracheophyta</taxon>
        <taxon>Spermatophyta</taxon>
        <taxon>Magnoliopsida</taxon>
        <taxon>Liliopsida</taxon>
        <taxon>Asparagales</taxon>
        <taxon>Orchidaceae</taxon>
        <taxon>Epidendroideae</taxon>
        <taxon>Malaxideae</taxon>
        <taxon>Dendrobiinae</taxon>
        <taxon>Dendrobium</taxon>
    </lineage>
</organism>
<accession>A0A2I0VTN1</accession>
<name>A0A2I0VTN1_9ASPA</name>
<protein>
    <submittedName>
        <fullName evidence="1">Uncharacterized protein</fullName>
    </submittedName>
</protein>
<sequence length="70" mass="7882">MQSTGKSVSEKIGKETRSWGLRFVLVPSSSRSTLLFSYGDAQTQRFPLAERAIQAGPAPSRYLKQHWKNL</sequence>
<evidence type="ECO:0000313" key="1">
    <source>
        <dbReference type="EMBL" id="PKU66772.1"/>
    </source>
</evidence>
<proteinExistence type="predicted"/>
<dbReference type="AlphaFoldDB" id="A0A2I0VTN1"/>
<gene>
    <name evidence="1" type="ORF">MA16_Dca014191</name>
</gene>
<reference evidence="1 2" key="1">
    <citation type="journal article" date="2016" name="Sci. Rep.">
        <title>The Dendrobium catenatum Lindl. genome sequence provides insights into polysaccharide synthase, floral development and adaptive evolution.</title>
        <authorList>
            <person name="Zhang G.Q."/>
            <person name="Xu Q."/>
            <person name="Bian C."/>
            <person name="Tsai W.C."/>
            <person name="Yeh C.M."/>
            <person name="Liu K.W."/>
            <person name="Yoshida K."/>
            <person name="Zhang L.S."/>
            <person name="Chang S.B."/>
            <person name="Chen F."/>
            <person name="Shi Y."/>
            <person name="Su Y.Y."/>
            <person name="Zhang Y.Q."/>
            <person name="Chen L.J."/>
            <person name="Yin Y."/>
            <person name="Lin M."/>
            <person name="Huang H."/>
            <person name="Deng H."/>
            <person name="Wang Z.W."/>
            <person name="Zhu S.L."/>
            <person name="Zhao X."/>
            <person name="Deng C."/>
            <person name="Niu S.C."/>
            <person name="Huang J."/>
            <person name="Wang M."/>
            <person name="Liu G.H."/>
            <person name="Yang H.J."/>
            <person name="Xiao X.J."/>
            <person name="Hsiao Y.Y."/>
            <person name="Wu W.L."/>
            <person name="Chen Y.Y."/>
            <person name="Mitsuda N."/>
            <person name="Ohme-Takagi M."/>
            <person name="Luo Y.B."/>
            <person name="Van de Peer Y."/>
            <person name="Liu Z.J."/>
        </authorList>
    </citation>
    <scope>NUCLEOTIDE SEQUENCE [LARGE SCALE GENOMIC DNA]</scope>
    <source>
        <tissue evidence="1">The whole plant</tissue>
    </source>
</reference>
<dbReference type="Proteomes" id="UP000233837">
    <property type="component" value="Unassembled WGS sequence"/>
</dbReference>